<dbReference type="OrthoDB" id="3568785at2"/>
<sequence>MGLRWSVAATAVTLIYLIPVYWMLATSLKPLDQIFASPPRLVPIPATVASYTEVVFADPDVVRGLLNSAIIAVGTTVLTLLVAVPAAFALARLRIRFVAPVLMLFLVVQMIPSINLALPMFVIFNRAGLVDSFAGLIIANGALAVPLAVVILRPYFLTVPGEVLDAARVDGCTTFGAFLRIATPMSVPGLVTVAVITFLQAWGEFVFGLALATDEAMQPISVVLAGLNNAFGTRWNDVMAVSVVVALPVVLAFVFLQRFIVAGLTEGATKS</sequence>
<feature type="domain" description="ABC transmembrane type-1" evidence="8">
    <location>
        <begin position="65"/>
        <end position="256"/>
    </location>
</feature>
<feature type="transmembrane region" description="Helical" evidence="7">
    <location>
        <begin position="133"/>
        <end position="156"/>
    </location>
</feature>
<protein>
    <submittedName>
        <fullName evidence="9">Carbohydrate ABC transporter permease</fullName>
    </submittedName>
</protein>
<dbReference type="PANTHER" id="PTHR32243:SF18">
    <property type="entry name" value="INNER MEMBRANE ABC TRANSPORTER PERMEASE PROTEIN YCJP"/>
    <property type="match status" value="1"/>
</dbReference>
<keyword evidence="5 7" id="KW-1133">Transmembrane helix</keyword>
<dbReference type="InParanoid" id="A0A4R5CQG1"/>
<dbReference type="GO" id="GO:0055085">
    <property type="term" value="P:transmembrane transport"/>
    <property type="evidence" value="ECO:0007669"/>
    <property type="project" value="InterPro"/>
</dbReference>
<dbReference type="SUPFAM" id="SSF161098">
    <property type="entry name" value="MetI-like"/>
    <property type="match status" value="1"/>
</dbReference>
<evidence type="ECO:0000256" key="6">
    <source>
        <dbReference type="ARBA" id="ARBA00023136"/>
    </source>
</evidence>
<evidence type="ECO:0000256" key="7">
    <source>
        <dbReference type="RuleBase" id="RU363032"/>
    </source>
</evidence>
<accession>A0A4R5CQG1</accession>
<feature type="transmembrane region" description="Helical" evidence="7">
    <location>
        <begin position="97"/>
        <end position="121"/>
    </location>
</feature>
<feature type="transmembrane region" description="Helical" evidence="7">
    <location>
        <begin position="238"/>
        <end position="256"/>
    </location>
</feature>
<evidence type="ECO:0000256" key="1">
    <source>
        <dbReference type="ARBA" id="ARBA00004651"/>
    </source>
</evidence>
<dbReference type="InterPro" id="IPR050901">
    <property type="entry name" value="BP-dep_ABC_trans_perm"/>
</dbReference>
<evidence type="ECO:0000259" key="8">
    <source>
        <dbReference type="PROSITE" id="PS50928"/>
    </source>
</evidence>
<keyword evidence="3" id="KW-1003">Cell membrane</keyword>
<dbReference type="InterPro" id="IPR035906">
    <property type="entry name" value="MetI-like_sf"/>
</dbReference>
<dbReference type="AlphaFoldDB" id="A0A4R5CQG1"/>
<proteinExistence type="inferred from homology"/>
<organism evidence="9 10">
    <name type="scientific">Jiangella asiatica</name>
    <dbReference type="NCBI Taxonomy" id="2530372"/>
    <lineage>
        <taxon>Bacteria</taxon>
        <taxon>Bacillati</taxon>
        <taxon>Actinomycetota</taxon>
        <taxon>Actinomycetes</taxon>
        <taxon>Jiangellales</taxon>
        <taxon>Jiangellaceae</taxon>
        <taxon>Jiangella</taxon>
    </lineage>
</organism>
<dbReference type="PROSITE" id="PS50928">
    <property type="entry name" value="ABC_TM1"/>
    <property type="match status" value="1"/>
</dbReference>
<comment type="subcellular location">
    <subcellularLocation>
        <location evidence="1 7">Cell membrane</location>
        <topology evidence="1 7">Multi-pass membrane protein</topology>
    </subcellularLocation>
</comment>
<gene>
    <name evidence="9" type="ORF">E1269_23815</name>
</gene>
<keyword evidence="4 7" id="KW-0812">Transmembrane</keyword>
<name>A0A4R5CQG1_9ACTN</name>
<dbReference type="Pfam" id="PF00528">
    <property type="entry name" value="BPD_transp_1"/>
    <property type="match status" value="1"/>
</dbReference>
<feature type="transmembrane region" description="Helical" evidence="7">
    <location>
        <begin position="69"/>
        <end position="90"/>
    </location>
</feature>
<evidence type="ECO:0000313" key="10">
    <source>
        <dbReference type="Proteomes" id="UP000294739"/>
    </source>
</evidence>
<dbReference type="CDD" id="cd06261">
    <property type="entry name" value="TM_PBP2"/>
    <property type="match status" value="1"/>
</dbReference>
<dbReference type="Gene3D" id="1.10.3720.10">
    <property type="entry name" value="MetI-like"/>
    <property type="match status" value="1"/>
</dbReference>
<dbReference type="InterPro" id="IPR000515">
    <property type="entry name" value="MetI-like"/>
</dbReference>
<keyword evidence="2 7" id="KW-0813">Transport</keyword>
<evidence type="ECO:0000313" key="9">
    <source>
        <dbReference type="EMBL" id="TDE01061.1"/>
    </source>
</evidence>
<dbReference type="GO" id="GO:0005886">
    <property type="term" value="C:plasma membrane"/>
    <property type="evidence" value="ECO:0007669"/>
    <property type="project" value="UniProtKB-SubCell"/>
</dbReference>
<comment type="caution">
    <text evidence="9">The sequence shown here is derived from an EMBL/GenBank/DDBJ whole genome shotgun (WGS) entry which is preliminary data.</text>
</comment>
<evidence type="ECO:0000256" key="3">
    <source>
        <dbReference type="ARBA" id="ARBA00022475"/>
    </source>
</evidence>
<reference evidence="9 10" key="1">
    <citation type="submission" date="2019-03" db="EMBL/GenBank/DDBJ databases">
        <title>Draft genome sequences of novel Actinobacteria.</title>
        <authorList>
            <person name="Sahin N."/>
            <person name="Ay H."/>
            <person name="Saygin H."/>
        </authorList>
    </citation>
    <scope>NUCLEOTIDE SEQUENCE [LARGE SCALE GENOMIC DNA]</scope>
    <source>
        <strain evidence="9 10">5K138</strain>
    </source>
</reference>
<evidence type="ECO:0000256" key="2">
    <source>
        <dbReference type="ARBA" id="ARBA00022448"/>
    </source>
</evidence>
<dbReference type="Proteomes" id="UP000294739">
    <property type="component" value="Unassembled WGS sequence"/>
</dbReference>
<keyword evidence="6 7" id="KW-0472">Membrane</keyword>
<dbReference type="EMBL" id="SMKZ01000044">
    <property type="protein sequence ID" value="TDE01061.1"/>
    <property type="molecule type" value="Genomic_DNA"/>
</dbReference>
<evidence type="ECO:0000256" key="4">
    <source>
        <dbReference type="ARBA" id="ARBA00022692"/>
    </source>
</evidence>
<comment type="similarity">
    <text evidence="7">Belongs to the binding-protein-dependent transport system permease family.</text>
</comment>
<feature type="transmembrane region" description="Helical" evidence="7">
    <location>
        <begin position="177"/>
        <end position="202"/>
    </location>
</feature>
<keyword evidence="10" id="KW-1185">Reference proteome</keyword>
<evidence type="ECO:0000256" key="5">
    <source>
        <dbReference type="ARBA" id="ARBA00022989"/>
    </source>
</evidence>
<dbReference type="PANTHER" id="PTHR32243">
    <property type="entry name" value="MALTOSE TRANSPORT SYSTEM PERMEASE-RELATED"/>
    <property type="match status" value="1"/>
</dbReference>
<feature type="transmembrane region" description="Helical" evidence="7">
    <location>
        <begin position="7"/>
        <end position="24"/>
    </location>
</feature>